<evidence type="ECO:0000256" key="2">
    <source>
        <dbReference type="ARBA" id="ARBA00035880"/>
    </source>
</evidence>
<protein>
    <recommendedName>
        <fullName evidence="6">Medium/long-chain acyl-CoA thioesterase YigI</fullName>
        <ecNumber evidence="5">3.1.2.20</ecNumber>
    </recommendedName>
</protein>
<dbReference type="NCBIfam" id="TIGR00369">
    <property type="entry name" value="unchar_dom_1"/>
    <property type="match status" value="1"/>
</dbReference>
<name>T2G8Q5_MEGG1</name>
<comment type="catalytic activity">
    <reaction evidence="3">
        <text>a long-chain fatty acyl-CoA + H2O = a long-chain fatty acid + CoA + H(+)</text>
        <dbReference type="Rhea" id="RHEA:67680"/>
        <dbReference type="ChEBI" id="CHEBI:15377"/>
        <dbReference type="ChEBI" id="CHEBI:15378"/>
        <dbReference type="ChEBI" id="CHEBI:57287"/>
        <dbReference type="ChEBI" id="CHEBI:57560"/>
        <dbReference type="ChEBI" id="CHEBI:83139"/>
    </reaction>
</comment>
<organism evidence="9 10">
    <name type="scientific">Megalodesulfovibrio gigas (strain ATCC 19364 / DSM 1382 / NCIMB 9332 / VKM B-1759)</name>
    <name type="common">Desulfovibrio gigas</name>
    <dbReference type="NCBI Taxonomy" id="1121448"/>
    <lineage>
        <taxon>Bacteria</taxon>
        <taxon>Pseudomonadati</taxon>
        <taxon>Thermodesulfobacteriota</taxon>
        <taxon>Desulfovibrionia</taxon>
        <taxon>Desulfovibrionales</taxon>
        <taxon>Desulfovibrionaceae</taxon>
        <taxon>Megalodesulfovibrio</taxon>
    </lineage>
</organism>
<evidence type="ECO:0000256" key="1">
    <source>
        <dbReference type="ARBA" id="ARBA00022801"/>
    </source>
</evidence>
<gene>
    <name evidence="9" type="ORF">DGI_0642</name>
</gene>
<dbReference type="CDD" id="cd03443">
    <property type="entry name" value="PaaI_thioesterase"/>
    <property type="match status" value="1"/>
</dbReference>
<reference evidence="9 10" key="1">
    <citation type="journal article" date="2013" name="J. Bacteriol.">
        <title>Roles of HynAB and Ech, the only two hydrogenases found in the model sulfate reducer Desulfovibrio gigas.</title>
        <authorList>
            <person name="Morais-Silva F.O."/>
            <person name="Santos C.I."/>
            <person name="Rodrigues R."/>
            <person name="Pereira I.A."/>
            <person name="Rodrigues-Pousada C."/>
        </authorList>
    </citation>
    <scope>NUCLEOTIDE SEQUENCE [LARGE SCALE GENOMIC DNA]</scope>
    <source>
        <strain evidence="10">ATCC 19364 / DSM 1382 / NCIMB 9332 / VKM B-1759</strain>
    </source>
</reference>
<dbReference type="HOGENOM" id="CLU_089876_3_3_7"/>
<dbReference type="PANTHER" id="PTHR43240">
    <property type="entry name" value="1,4-DIHYDROXY-2-NAPHTHOYL-COA THIOESTERASE 1"/>
    <property type="match status" value="1"/>
</dbReference>
<proteinExistence type="inferred from homology"/>
<dbReference type="PANTHER" id="PTHR43240:SF20">
    <property type="entry name" value="MEDIUM_LONG-CHAIN ACYL-COA THIOESTERASE YIGI"/>
    <property type="match status" value="1"/>
</dbReference>
<dbReference type="InterPro" id="IPR003736">
    <property type="entry name" value="PAAI_dom"/>
</dbReference>
<evidence type="ECO:0000256" key="6">
    <source>
        <dbReference type="ARBA" id="ARBA00040062"/>
    </source>
</evidence>
<evidence type="ECO:0000313" key="10">
    <source>
        <dbReference type="Proteomes" id="UP000016587"/>
    </source>
</evidence>
<evidence type="ECO:0000313" key="9">
    <source>
        <dbReference type="EMBL" id="AGW12549.1"/>
    </source>
</evidence>
<dbReference type="GO" id="GO:0047617">
    <property type="term" value="F:fatty acyl-CoA hydrolase activity"/>
    <property type="evidence" value="ECO:0007669"/>
    <property type="project" value="UniProtKB-EC"/>
</dbReference>
<dbReference type="Pfam" id="PF03061">
    <property type="entry name" value="4HBT"/>
    <property type="match status" value="1"/>
</dbReference>
<comment type="catalytic activity">
    <reaction evidence="2">
        <text>a fatty acyl-CoA + H2O = a fatty acid + CoA + H(+)</text>
        <dbReference type="Rhea" id="RHEA:16781"/>
        <dbReference type="ChEBI" id="CHEBI:15377"/>
        <dbReference type="ChEBI" id="CHEBI:15378"/>
        <dbReference type="ChEBI" id="CHEBI:28868"/>
        <dbReference type="ChEBI" id="CHEBI:57287"/>
        <dbReference type="ChEBI" id="CHEBI:77636"/>
        <dbReference type="EC" id="3.1.2.20"/>
    </reaction>
</comment>
<feature type="domain" description="Thioesterase" evidence="8">
    <location>
        <begin position="49"/>
        <end position="123"/>
    </location>
</feature>
<evidence type="ECO:0000259" key="8">
    <source>
        <dbReference type="Pfam" id="PF03061"/>
    </source>
</evidence>
<reference evidence="10" key="2">
    <citation type="submission" date="2013-07" db="EMBL/GenBank/DDBJ databases">
        <authorList>
            <person name="Morais-Silva F.O."/>
            <person name="Rezende A.M."/>
            <person name="Pimentel C."/>
            <person name="Resende D.M."/>
            <person name="Santos C.I."/>
            <person name="Clemente C."/>
            <person name="de Oliveira L.M."/>
            <person name="da Silva S.M."/>
            <person name="Costa D.A."/>
            <person name="Varela-Raposo A."/>
            <person name="Horacio E.C.A."/>
            <person name="Matos M."/>
            <person name="Flores O."/>
            <person name="Ruiz J.C."/>
            <person name="Rodrigues-Pousada C."/>
        </authorList>
    </citation>
    <scope>NUCLEOTIDE SEQUENCE [LARGE SCALE GENOMIC DNA]</scope>
    <source>
        <strain evidence="10">ATCC 19364 / DSM 1382 / NCIMB 9332 / VKM B-1759</strain>
    </source>
</reference>
<evidence type="ECO:0000256" key="7">
    <source>
        <dbReference type="ARBA" id="ARBA00048062"/>
    </source>
</evidence>
<accession>T2G8Q5</accession>
<dbReference type="PATRIC" id="fig|1121448.10.peg.645"/>
<dbReference type="Gene3D" id="3.10.129.10">
    <property type="entry name" value="Hotdog Thioesterase"/>
    <property type="match status" value="1"/>
</dbReference>
<keyword evidence="1" id="KW-0378">Hydrolase</keyword>
<dbReference type="Proteomes" id="UP000016587">
    <property type="component" value="Chromosome"/>
</dbReference>
<dbReference type="EC" id="3.1.2.20" evidence="5"/>
<dbReference type="eggNOG" id="COG2050">
    <property type="taxonomic scope" value="Bacteria"/>
</dbReference>
<dbReference type="OrthoDB" id="5297685at2"/>
<dbReference type="SUPFAM" id="SSF54637">
    <property type="entry name" value="Thioesterase/thiol ester dehydrase-isomerase"/>
    <property type="match status" value="1"/>
</dbReference>
<dbReference type="InterPro" id="IPR006683">
    <property type="entry name" value="Thioestr_dom"/>
</dbReference>
<sequence length="134" mass="14408">MSAYLEAVVRPEQHVNPVLRHLGVVVSRLDREEAVLACAVTPSLTQGAGVLAGGIIATLLDEAMAHAILARLGEVRIATVELSVRYFSPVRSGDDVAARAWVYREGARLITVEAELMRNAETLAAKAVATFMRV</sequence>
<dbReference type="InterPro" id="IPR029069">
    <property type="entry name" value="HotDog_dom_sf"/>
</dbReference>
<dbReference type="EMBL" id="CP006585">
    <property type="protein sequence ID" value="AGW12549.1"/>
    <property type="molecule type" value="Genomic_DNA"/>
</dbReference>
<evidence type="ECO:0000256" key="4">
    <source>
        <dbReference type="ARBA" id="ARBA00038381"/>
    </source>
</evidence>
<dbReference type="STRING" id="1121448.DGI_0642"/>
<dbReference type="AlphaFoldDB" id="T2G8Q5"/>
<comment type="catalytic activity">
    <reaction evidence="7">
        <text>a medium-chain fatty acyl-CoA + H2O = a medium-chain fatty acid + CoA + H(+)</text>
        <dbReference type="Rhea" id="RHEA:68184"/>
        <dbReference type="ChEBI" id="CHEBI:15377"/>
        <dbReference type="ChEBI" id="CHEBI:15378"/>
        <dbReference type="ChEBI" id="CHEBI:57287"/>
        <dbReference type="ChEBI" id="CHEBI:59558"/>
        <dbReference type="ChEBI" id="CHEBI:90546"/>
    </reaction>
</comment>
<comment type="similarity">
    <text evidence="4">Belongs to the YigI thioesterase family.</text>
</comment>
<dbReference type="KEGG" id="dgg:DGI_0642"/>
<keyword evidence="10" id="KW-1185">Reference proteome</keyword>
<evidence type="ECO:0000256" key="5">
    <source>
        <dbReference type="ARBA" id="ARBA00038894"/>
    </source>
</evidence>
<evidence type="ECO:0000256" key="3">
    <source>
        <dbReference type="ARBA" id="ARBA00036002"/>
    </source>
</evidence>
<dbReference type="RefSeq" id="WP_021759215.1">
    <property type="nucleotide sequence ID" value="NC_022444.1"/>
</dbReference>